<name>E0UNG8_GLOV7</name>
<sequence length="124" mass="14253">MVNFTPNTSTLNIGDNQTLTLINEQNERYIDLGETLSSYGKNLEWWQTLTPEKVKRLKSHGFSGKTQPISIILPNTKVETLPLITYSDWVAINSYFAYLRNVQALNSFSYITKDWMKLKLSKSS</sequence>
<reference evidence="2" key="1">
    <citation type="journal article" date="2011" name="MBio">
        <title>Novel metabolic attributes of the genus Cyanothece, comprising a group of unicellular nitrogen-fixing Cyanobacteria.</title>
        <authorList>
            <person name="Bandyopadhyay A."/>
            <person name="Elvitigala T."/>
            <person name="Welsh E."/>
            <person name="Stockel J."/>
            <person name="Liberton M."/>
            <person name="Min H."/>
            <person name="Sherman L.A."/>
            <person name="Pakrasi H.B."/>
        </authorList>
    </citation>
    <scope>NUCLEOTIDE SEQUENCE [LARGE SCALE GENOMIC DNA]</scope>
    <source>
        <strain evidence="2">PCC 7822</strain>
        <plasmid evidence="2">Cy782203</plasmid>
    </source>
</reference>
<dbReference type="KEGG" id="cyj:Cyan7822_6849"/>
<geneLocation type="plasmid" evidence="1 2">
    <name>Cy782203</name>
</geneLocation>
<keyword evidence="1" id="KW-0614">Plasmid</keyword>
<gene>
    <name evidence="1" type="ordered locus">Cyan7822_6849</name>
</gene>
<dbReference type="HOGENOM" id="CLU_2000125_0_0_3"/>
<dbReference type="EMBL" id="CP002201">
    <property type="protein sequence ID" value="ADN18498.1"/>
    <property type="molecule type" value="Genomic_DNA"/>
</dbReference>
<dbReference type="Proteomes" id="UP000008206">
    <property type="component" value="Plasmid Cy782203"/>
</dbReference>
<dbReference type="AlphaFoldDB" id="E0UNG8"/>
<protein>
    <submittedName>
        <fullName evidence="1">Uncharacterized protein</fullName>
    </submittedName>
</protein>
<evidence type="ECO:0000313" key="2">
    <source>
        <dbReference type="Proteomes" id="UP000008206"/>
    </source>
</evidence>
<organism evidence="1 2">
    <name type="scientific">Gloeothece verrucosa (strain PCC 7822)</name>
    <name type="common">Cyanothece sp. (strain PCC 7822)</name>
    <dbReference type="NCBI Taxonomy" id="497965"/>
    <lineage>
        <taxon>Bacteria</taxon>
        <taxon>Bacillati</taxon>
        <taxon>Cyanobacteriota</taxon>
        <taxon>Cyanophyceae</taxon>
        <taxon>Oscillatoriophycideae</taxon>
        <taxon>Chroococcales</taxon>
        <taxon>Aphanothecaceae</taxon>
        <taxon>Gloeothece</taxon>
        <taxon>Gloeothece verrucosa</taxon>
    </lineage>
</organism>
<dbReference type="RefSeq" id="WP_013325624.1">
    <property type="nucleotide sequence ID" value="NC_014502.1"/>
</dbReference>
<keyword evidence="2" id="KW-1185">Reference proteome</keyword>
<accession>E0UNG8</accession>
<evidence type="ECO:0000313" key="1">
    <source>
        <dbReference type="EMBL" id="ADN18498.1"/>
    </source>
</evidence>
<proteinExistence type="predicted"/>